<evidence type="ECO:0000256" key="3">
    <source>
        <dbReference type="ARBA" id="ARBA00023163"/>
    </source>
</evidence>
<evidence type="ECO:0000259" key="6">
    <source>
        <dbReference type="PROSITE" id="PS50888"/>
    </source>
</evidence>
<evidence type="ECO:0000256" key="4">
    <source>
        <dbReference type="ARBA" id="ARBA00023242"/>
    </source>
</evidence>
<dbReference type="Pfam" id="PF00010">
    <property type="entry name" value="HLH"/>
    <property type="match status" value="1"/>
</dbReference>
<dbReference type="Gene3D" id="4.10.280.10">
    <property type="entry name" value="Helix-loop-helix DNA-binding domain"/>
    <property type="match status" value="1"/>
</dbReference>
<proteinExistence type="evidence at transcript level"/>
<keyword evidence="3" id="KW-0804">Transcription</keyword>
<dbReference type="AlphaFoldDB" id="A0A9E8Z0F2"/>
<evidence type="ECO:0000256" key="2">
    <source>
        <dbReference type="ARBA" id="ARBA00023015"/>
    </source>
</evidence>
<dbReference type="CDD" id="cd18919">
    <property type="entry name" value="bHLH_AtBPE_like"/>
    <property type="match status" value="1"/>
</dbReference>
<reference evidence="7" key="1">
    <citation type="submission" date="2022-08" db="EMBL/GenBank/DDBJ databases">
        <title>Phylogenomics of transcriptionally active AP2/ERF and bHLH transcription factors and their promoter regions regulating camptothecin biosynthesis in Nothapodytes nimmoniana.</title>
        <authorList>
            <person name="Godbole R.C."/>
            <person name="Pable A.A."/>
            <person name="Singh S."/>
            <person name="Barvkar V.T."/>
        </authorList>
    </citation>
    <scope>NUCLEOTIDE SEQUENCE</scope>
</reference>
<dbReference type="InterPro" id="IPR036638">
    <property type="entry name" value="HLH_DNA-bd_sf"/>
</dbReference>
<feature type="compositionally biased region" description="Polar residues" evidence="5">
    <location>
        <begin position="245"/>
        <end position="258"/>
    </location>
</feature>
<dbReference type="PROSITE" id="PS50888">
    <property type="entry name" value="BHLH"/>
    <property type="match status" value="1"/>
</dbReference>
<dbReference type="EMBL" id="OP311540">
    <property type="protein sequence ID" value="WAK86068.1"/>
    <property type="molecule type" value="mRNA"/>
</dbReference>
<name>A0A9E8Z0F2_NOTNI</name>
<dbReference type="SUPFAM" id="SSF47459">
    <property type="entry name" value="HLH, helix-loop-helix DNA-binding domain"/>
    <property type="match status" value="1"/>
</dbReference>
<dbReference type="PANTHER" id="PTHR12565">
    <property type="entry name" value="STEROL REGULATORY ELEMENT-BINDING PROTEIN"/>
    <property type="match status" value="1"/>
</dbReference>
<evidence type="ECO:0000313" key="7">
    <source>
        <dbReference type="EMBL" id="WAK86068.1"/>
    </source>
</evidence>
<dbReference type="PANTHER" id="PTHR12565:SF184">
    <property type="entry name" value="BHLH TRANSCRIPTION FACTOR"/>
    <property type="match status" value="1"/>
</dbReference>
<dbReference type="GO" id="GO:0003700">
    <property type="term" value="F:DNA-binding transcription factor activity"/>
    <property type="evidence" value="ECO:0007669"/>
    <property type="project" value="TreeGrafter"/>
</dbReference>
<dbReference type="InterPro" id="IPR024097">
    <property type="entry name" value="bHLH_ZIP_TF"/>
</dbReference>
<evidence type="ECO:0000256" key="1">
    <source>
        <dbReference type="ARBA" id="ARBA00004123"/>
    </source>
</evidence>
<comment type="subcellular location">
    <subcellularLocation>
        <location evidence="1">Nucleus</location>
    </subcellularLocation>
</comment>
<protein>
    <submittedName>
        <fullName evidence="7">Transcription factor bHLH22</fullName>
    </submittedName>
</protein>
<dbReference type="InterPro" id="IPR011598">
    <property type="entry name" value="bHLH_dom"/>
</dbReference>
<dbReference type="FunFam" id="4.10.280.10:FF:000002">
    <property type="entry name" value="Basic helix-loop-helix transcription factor"/>
    <property type="match status" value="1"/>
</dbReference>
<keyword evidence="2" id="KW-0805">Transcription regulation</keyword>
<sequence length="557" mass="60573">MEEDYLLNSGILSSTLHLETSTKPPWRSLSEAHQFNSFSGQASDYYVNLNPSFDKSTDDFSNFELGMSSIESSQFATNSVVSNDNFGIRQLIGKLGAGGNSGDATPGFPPRGNLYISGKTSKLQLPMNHLPNLGNLMPLHAPLQELSADHGFAEMASKISCFGSRSFNGRTSPFDSKNNELPYRSNTPLIEGRILPRVSSSPALRLAAASQIANNNFVQKNIEMIPANVSVLGSDKKLSKLSGSATNSNEESSVSEQKMNGIIGSGTANESNSRKRKALSRGKTKEDASVHSDNSGKGSQADDGNNMKRQRQTEGNGNENGAFQTEEPKKGTNGAGDDGQGDARGTNLKLPEPPKDYIHVRARRGQATDSHSLAERLRREKISERMQLLQDLVPGCNKVTGKALMLDEIINYVQSLQRQVEFLSMKLASVNTRLDFNMDSLISKDVCQQNGSLSYPVYAIDSSTPAFYGHRPEQNPPVDTSVSNGALSHGSMGPLDTSLCHKVGLQLTPVAQLPTFCEDDLQSIVQMGFGHNQTRDTTFYSQILPVPNQHSYMTNQL</sequence>
<feature type="region of interest" description="Disordered" evidence="5">
    <location>
        <begin position="239"/>
        <end position="355"/>
    </location>
</feature>
<feature type="compositionally biased region" description="Polar residues" evidence="5">
    <location>
        <begin position="313"/>
        <end position="323"/>
    </location>
</feature>
<evidence type="ECO:0000256" key="5">
    <source>
        <dbReference type="SAM" id="MobiDB-lite"/>
    </source>
</evidence>
<accession>A0A9E8Z0F2</accession>
<dbReference type="SMART" id="SM00353">
    <property type="entry name" value="HLH"/>
    <property type="match status" value="1"/>
</dbReference>
<feature type="domain" description="BHLH" evidence="6">
    <location>
        <begin position="366"/>
        <end position="416"/>
    </location>
</feature>
<organism evidence="7">
    <name type="scientific">Nothapodytes nimmoniana</name>
    <name type="common">Nothapodytes foetida</name>
    <dbReference type="NCBI Taxonomy" id="159386"/>
    <lineage>
        <taxon>Eukaryota</taxon>
        <taxon>Viridiplantae</taxon>
        <taxon>Streptophyta</taxon>
        <taxon>Embryophyta</taxon>
        <taxon>Tracheophyta</taxon>
        <taxon>Spermatophyta</taxon>
        <taxon>Magnoliopsida</taxon>
        <taxon>eudicotyledons</taxon>
        <taxon>Gunneridae</taxon>
        <taxon>Pentapetalae</taxon>
        <taxon>asterids</taxon>
        <taxon>lamiids</taxon>
        <taxon>Icacinales</taxon>
        <taxon>Icacinaceae</taxon>
        <taxon>Nothapodytes</taxon>
    </lineage>
</organism>
<dbReference type="GO" id="GO:0005634">
    <property type="term" value="C:nucleus"/>
    <property type="evidence" value="ECO:0007669"/>
    <property type="project" value="UniProtKB-SubCell"/>
</dbReference>
<dbReference type="GO" id="GO:0046983">
    <property type="term" value="F:protein dimerization activity"/>
    <property type="evidence" value="ECO:0007669"/>
    <property type="project" value="InterPro"/>
</dbReference>
<keyword evidence="4" id="KW-0539">Nucleus</keyword>